<reference evidence="1 2" key="1">
    <citation type="submission" date="2022-10" db="EMBL/GenBank/DDBJ databases">
        <title>Ruegeria sp. nov., isolated from ocean surface water.</title>
        <authorList>
            <person name="He W."/>
            <person name="Wang L."/>
            <person name="Zhang D.-F."/>
        </authorList>
    </citation>
    <scope>NUCLEOTIDE SEQUENCE [LARGE SCALE GENOMIC DNA]</scope>
    <source>
        <strain evidence="1 2">WL0004</strain>
    </source>
</reference>
<name>A0ABT2WXR4_9RHOB</name>
<comment type="caution">
    <text evidence="1">The sequence shown here is derived from an EMBL/GenBank/DDBJ whole genome shotgun (WGS) entry which is preliminary data.</text>
</comment>
<accession>A0ABT2WXR4</accession>
<sequence>MDEYQEAYLKRFCEVCPILEKHFASIDEQRISHLVHFFLAVKEAALYESWNFDQQQDHLTRLRAQLRQAAESLSKIHHGVLREVELNLTLPLEVLNGTYDRKTCAEEVFERAPSFAEVDVAKQVFRGLISFAENIDKAIKYTQDELPVGIATGNRNIDAWKVVEAAVEVSRRYPDKMNVPKKMNGSGPLRRLLVDLFDLYNINANVDAAFNGWAKHIDRNRESLDLLPID</sequence>
<proteinExistence type="predicted"/>
<evidence type="ECO:0000313" key="2">
    <source>
        <dbReference type="Proteomes" id="UP001321014"/>
    </source>
</evidence>
<keyword evidence="2" id="KW-1185">Reference proteome</keyword>
<gene>
    <name evidence="1" type="ORF">OEZ49_22315</name>
</gene>
<protein>
    <submittedName>
        <fullName evidence="1">Uncharacterized protein</fullName>
    </submittedName>
</protein>
<evidence type="ECO:0000313" key="1">
    <source>
        <dbReference type="EMBL" id="MCU9840487.1"/>
    </source>
</evidence>
<organism evidence="1 2">
    <name type="scientific">Ruegeria marisflavi</name>
    <dbReference type="NCBI Taxonomy" id="2984152"/>
    <lineage>
        <taxon>Bacteria</taxon>
        <taxon>Pseudomonadati</taxon>
        <taxon>Pseudomonadota</taxon>
        <taxon>Alphaproteobacteria</taxon>
        <taxon>Rhodobacterales</taxon>
        <taxon>Roseobacteraceae</taxon>
        <taxon>Ruegeria</taxon>
    </lineage>
</organism>
<dbReference type="EMBL" id="JAOVQN010000041">
    <property type="protein sequence ID" value="MCU9840487.1"/>
    <property type="molecule type" value="Genomic_DNA"/>
</dbReference>
<dbReference type="Proteomes" id="UP001321014">
    <property type="component" value="Unassembled WGS sequence"/>
</dbReference>